<feature type="region of interest" description="Disordered" evidence="2">
    <location>
        <begin position="229"/>
        <end position="253"/>
    </location>
</feature>
<feature type="region of interest" description="Disordered" evidence="2">
    <location>
        <begin position="507"/>
        <end position="526"/>
    </location>
</feature>
<sequence>MYRDENIEYYETSSNTMTTTTTLAGGGEEGGDDHDDEEDGKSTNNNYDNDDRCPGTFDFVDAIVDIGEGEDGGRDNIEDDIEDGRDDDDDHDMISITTASMETKSMRWQSRRDVEDEYYNHDDIDEYDHDIDDMDDNGNKDDGGDDGATMIAGNDDKNAEGADYPPSRLTIPKSWDDDEDATGKGEGEEKDDDDDDVNHDNIDIGEKDQNDNDVISTNTVSAETKLMQWRSQRRDNNVDGDDDDEFNEDEDKRDHIIIDKVERVKDEVDDQDDHDDDDDDEVVEVVKGRLLFASEMNERQRYHAMAGSLGTFGGMPSSHKPTWGEILPKSMCKRHDDRDIMYRGMVPPPPHHVAQQRHMQMQQHQQKRIILSLINVWEFTITIEPLYGSGTFGDYNNYHHHNAYSSSSSSSYYHGNNGHFGGYSGMNNNPMGAGYAIGNYPHSYNHSSSGSINSSNNNNNNNDIINANNNINATSIRAQIKKIARNCIGRDGRRGAVYERGGIESLSDEPALRDEGSSDVDFGTESNSVGRGKWRIPLGAYHPLMTYLTSTTTTSPFGGNGRNVVEGIPPEQLRMASLGRERMDKSTHATVEELITRNVHPAVARALAPYQRSGVEFVLDRGGRALLADEMGLGKTVQAIAAMSAYAREDWPLLVLCPSTARYHWEVEFRHWLGTGSMERMAAEADVTEVGDGGTVREVVDDVDRRGGLDVDVIPSSGGDVAPHPARPTTVMQDATIKGGSLAFLEKGHINVLTSGRDTILKSDGSTRVVICSIGLIVNLVASGRIRPGMFRAIVVDESHALKNKDAKRTKVVLPLLSSARRCLLLSGTPAFAKPSELWPQLSVLRNRSASGWSHCGGNESSSGIWCDEEEFMSKYVKGKVEEGNKTRYVSLAFEWMKADILKNLPSKIREKAFINVEDENLRNEFIKYMQQLREGRGVLGKLARVHHQEDTSRAESDTCVDTEDNYPQPVKGSVLRNREVLHYLYKISGRSKIHRITLMLRHWLADNTKGKLCIFAHHLEVLDEISGGAGLSNAIGSTTKFIRIDGSTSPKSRQEQILQFQTDPKIRIAILGITAAGVAVTLTASSTVWFAELFWTPAIMIQAEDRCHRIGQQARVRCLYFIGKGTLDEVLWKLIEKKFRALGEFVEGKEDMGIALERELEDGEHEEILKSEDIVNDGDGKKRKLQDVFYELLETDDPELKNEIDELCHEEEDMLKIKNDDEGDEPDAEENMASAASNANTVTSNKEVAPAATSASIEAVIELSDDDDVEEVEVKPLTFADMQNRYRRNGTIAELKIDPQMPLRSLRLYTVNYPGPHYGLIMVSCNVLQLMRAMMRTPPVSVIFADDNEFAAMFLEDFMPILLLRSTTTPSSAIQQPAPASSCPGALTTTSTETPYELTHINRPPIHATHKSEVIDLLDDD</sequence>
<feature type="compositionally biased region" description="Basic and acidic residues" evidence="2">
    <location>
        <begin position="110"/>
        <end position="122"/>
    </location>
</feature>
<dbReference type="InterPro" id="IPR001650">
    <property type="entry name" value="Helicase_C-like"/>
</dbReference>
<dbReference type="InterPro" id="IPR000330">
    <property type="entry name" value="SNF2_N"/>
</dbReference>
<evidence type="ECO:0000313" key="5">
    <source>
        <dbReference type="EMBL" id="KAL3816466.1"/>
    </source>
</evidence>
<dbReference type="Pfam" id="PF00176">
    <property type="entry name" value="SNF2-rel_dom"/>
    <property type="match status" value="1"/>
</dbReference>
<evidence type="ECO:0000259" key="4">
    <source>
        <dbReference type="PROSITE" id="PS51194"/>
    </source>
</evidence>
<name>A0ABD3RW71_9STRA</name>
<gene>
    <name evidence="5" type="ORF">ACHAXA_009891</name>
</gene>
<feature type="compositionally biased region" description="Basic and acidic residues" evidence="2">
    <location>
        <begin position="198"/>
        <end position="210"/>
    </location>
</feature>
<dbReference type="SUPFAM" id="SSF52540">
    <property type="entry name" value="P-loop containing nucleoside triphosphate hydrolases"/>
    <property type="match status" value="2"/>
</dbReference>
<feature type="compositionally biased region" description="Acidic residues" evidence="2">
    <location>
        <begin position="238"/>
        <end position="249"/>
    </location>
</feature>
<protein>
    <submittedName>
        <fullName evidence="5">Uncharacterized protein</fullName>
    </submittedName>
</protein>
<accession>A0ABD3RW71</accession>
<dbReference type="InterPro" id="IPR014001">
    <property type="entry name" value="Helicase_ATP-bd"/>
</dbReference>
<feature type="compositionally biased region" description="Acidic residues" evidence="2">
    <location>
        <begin position="123"/>
        <end position="136"/>
    </location>
</feature>
<reference evidence="5 6" key="1">
    <citation type="submission" date="2024-10" db="EMBL/GenBank/DDBJ databases">
        <title>Updated reference genomes for cyclostephanoid diatoms.</title>
        <authorList>
            <person name="Roberts W.R."/>
            <person name="Alverson A.J."/>
        </authorList>
    </citation>
    <scope>NUCLEOTIDE SEQUENCE [LARGE SCALE GENOMIC DNA]</scope>
    <source>
        <strain evidence="5 6">AJA228-03</strain>
    </source>
</reference>
<dbReference type="Pfam" id="PF00271">
    <property type="entry name" value="Helicase_C"/>
    <property type="match status" value="1"/>
</dbReference>
<dbReference type="EMBL" id="JALLPB020000147">
    <property type="protein sequence ID" value="KAL3816466.1"/>
    <property type="molecule type" value="Genomic_DNA"/>
</dbReference>
<dbReference type="PANTHER" id="PTHR45766:SF6">
    <property type="entry name" value="SWI_SNF-RELATED MATRIX-ASSOCIATED ACTIN-DEPENDENT REGULATOR OF CHROMATIN SUBFAMILY A-LIKE PROTEIN 1"/>
    <property type="match status" value="1"/>
</dbReference>
<dbReference type="InterPro" id="IPR038718">
    <property type="entry name" value="SNF2-like_sf"/>
</dbReference>
<feature type="region of interest" description="Disordered" evidence="2">
    <location>
        <begin position="1220"/>
        <end position="1248"/>
    </location>
</feature>
<evidence type="ECO:0000256" key="1">
    <source>
        <dbReference type="ARBA" id="ARBA00022801"/>
    </source>
</evidence>
<dbReference type="InterPro" id="IPR027417">
    <property type="entry name" value="P-loop_NTPase"/>
</dbReference>
<feature type="domain" description="Helicase ATP-binding" evidence="3">
    <location>
        <begin position="616"/>
        <end position="848"/>
    </location>
</feature>
<keyword evidence="6" id="KW-1185">Reference proteome</keyword>
<dbReference type="SMART" id="SM00490">
    <property type="entry name" value="HELICc"/>
    <property type="match status" value="1"/>
</dbReference>
<dbReference type="InterPro" id="IPR049730">
    <property type="entry name" value="SNF2/RAD54-like_C"/>
</dbReference>
<evidence type="ECO:0000256" key="2">
    <source>
        <dbReference type="SAM" id="MobiDB-lite"/>
    </source>
</evidence>
<feature type="domain" description="Helicase C-terminal" evidence="4">
    <location>
        <begin position="1000"/>
        <end position="1154"/>
    </location>
</feature>
<dbReference type="Gene3D" id="3.40.50.10810">
    <property type="entry name" value="Tandem AAA-ATPase domain"/>
    <property type="match status" value="2"/>
</dbReference>
<keyword evidence="1" id="KW-0378">Hydrolase</keyword>
<organism evidence="5 6">
    <name type="scientific">Cyclostephanos tholiformis</name>
    <dbReference type="NCBI Taxonomy" id="382380"/>
    <lineage>
        <taxon>Eukaryota</taxon>
        <taxon>Sar</taxon>
        <taxon>Stramenopiles</taxon>
        <taxon>Ochrophyta</taxon>
        <taxon>Bacillariophyta</taxon>
        <taxon>Coscinodiscophyceae</taxon>
        <taxon>Thalassiosirophycidae</taxon>
        <taxon>Stephanodiscales</taxon>
        <taxon>Stephanodiscaceae</taxon>
        <taxon>Cyclostephanos</taxon>
    </lineage>
</organism>
<dbReference type="PANTHER" id="PTHR45766">
    <property type="entry name" value="DNA ANNEALING HELICASE AND ENDONUCLEASE ZRANB3 FAMILY MEMBER"/>
    <property type="match status" value="1"/>
</dbReference>
<feature type="region of interest" description="Disordered" evidence="2">
    <location>
        <begin position="1"/>
        <end position="54"/>
    </location>
</feature>
<feature type="compositionally biased region" description="Low complexity" evidence="2">
    <location>
        <begin position="1232"/>
        <end position="1241"/>
    </location>
</feature>
<feature type="region of interest" description="Disordered" evidence="2">
    <location>
        <begin position="67"/>
        <end position="215"/>
    </location>
</feature>
<dbReference type="PROSITE" id="PS51192">
    <property type="entry name" value="HELICASE_ATP_BIND_1"/>
    <property type="match status" value="1"/>
</dbReference>
<feature type="compositionally biased region" description="Acidic residues" evidence="2">
    <location>
        <begin position="77"/>
        <end position="91"/>
    </location>
</feature>
<dbReference type="Gene3D" id="3.40.50.300">
    <property type="entry name" value="P-loop containing nucleotide triphosphate hydrolases"/>
    <property type="match status" value="1"/>
</dbReference>
<dbReference type="CDD" id="cd18793">
    <property type="entry name" value="SF2_C_SNF"/>
    <property type="match status" value="1"/>
</dbReference>
<dbReference type="Proteomes" id="UP001530377">
    <property type="component" value="Unassembled WGS sequence"/>
</dbReference>
<feature type="compositionally biased region" description="Low complexity" evidence="2">
    <location>
        <begin position="12"/>
        <end position="22"/>
    </location>
</feature>
<feature type="compositionally biased region" description="Acidic residues" evidence="2">
    <location>
        <begin position="29"/>
        <end position="39"/>
    </location>
</feature>
<proteinExistence type="predicted"/>
<dbReference type="SMART" id="SM00487">
    <property type="entry name" value="DEXDc"/>
    <property type="match status" value="1"/>
</dbReference>
<feature type="compositionally biased region" description="Acidic residues" evidence="2">
    <location>
        <begin position="1222"/>
        <end position="1231"/>
    </location>
</feature>
<evidence type="ECO:0000313" key="6">
    <source>
        <dbReference type="Proteomes" id="UP001530377"/>
    </source>
</evidence>
<dbReference type="GO" id="GO:0016787">
    <property type="term" value="F:hydrolase activity"/>
    <property type="evidence" value="ECO:0007669"/>
    <property type="project" value="UniProtKB-KW"/>
</dbReference>
<evidence type="ECO:0000259" key="3">
    <source>
        <dbReference type="PROSITE" id="PS51192"/>
    </source>
</evidence>
<feature type="compositionally biased region" description="Polar residues" evidence="2">
    <location>
        <begin position="95"/>
        <end position="108"/>
    </location>
</feature>
<comment type="caution">
    <text evidence="5">The sequence shown here is derived from an EMBL/GenBank/DDBJ whole genome shotgun (WGS) entry which is preliminary data.</text>
</comment>
<feature type="compositionally biased region" description="Acidic residues" evidence="2">
    <location>
        <begin position="188"/>
        <end position="197"/>
    </location>
</feature>
<dbReference type="PROSITE" id="PS51194">
    <property type="entry name" value="HELICASE_CTER"/>
    <property type="match status" value="1"/>
</dbReference>